<dbReference type="InterPro" id="IPR000291">
    <property type="entry name" value="D-Ala_lig_Van_CS"/>
</dbReference>
<reference evidence="1" key="1">
    <citation type="submission" date="2018-05" db="EMBL/GenBank/DDBJ databases">
        <authorList>
            <person name="Lanie J.A."/>
            <person name="Ng W.-L."/>
            <person name="Kazmierczak K.M."/>
            <person name="Andrzejewski T.M."/>
            <person name="Davidsen T.M."/>
            <person name="Wayne K.J."/>
            <person name="Tettelin H."/>
            <person name="Glass J.I."/>
            <person name="Rusch D."/>
            <person name="Podicherti R."/>
            <person name="Tsui H.-C.T."/>
            <person name="Winkler M.E."/>
        </authorList>
    </citation>
    <scope>NUCLEOTIDE SEQUENCE</scope>
</reference>
<feature type="non-terminal residue" evidence="1">
    <location>
        <position position="1"/>
    </location>
</feature>
<accession>A0A382ZM77</accession>
<evidence type="ECO:0000313" key="1">
    <source>
        <dbReference type="EMBL" id="SVD96706.1"/>
    </source>
</evidence>
<dbReference type="EMBL" id="UINC01185142">
    <property type="protein sequence ID" value="SVD96706.1"/>
    <property type="molecule type" value="Genomic_DNA"/>
</dbReference>
<dbReference type="Gene3D" id="3.40.50.20">
    <property type="match status" value="1"/>
</dbReference>
<name>A0A382ZM77_9ZZZZ</name>
<sequence>VSLSSGNAIIDACNILGHDVVALDPSNGMASMVPDLLSVDLVFNGLHGGDGENGVIPGFLQSLDVKFTGSGNEA</sequence>
<dbReference type="PROSITE" id="PS00843">
    <property type="entry name" value="DALA_DALA_LIGASE_1"/>
    <property type="match status" value="1"/>
</dbReference>
<evidence type="ECO:0008006" key="2">
    <source>
        <dbReference type="Google" id="ProtNLM"/>
    </source>
</evidence>
<dbReference type="AlphaFoldDB" id="A0A382ZM77"/>
<protein>
    <recommendedName>
        <fullName evidence="2">D-alanine--D-alanine ligase N-terminal domain-containing protein</fullName>
    </recommendedName>
</protein>
<proteinExistence type="predicted"/>
<organism evidence="1">
    <name type="scientific">marine metagenome</name>
    <dbReference type="NCBI Taxonomy" id="408172"/>
    <lineage>
        <taxon>unclassified sequences</taxon>
        <taxon>metagenomes</taxon>
        <taxon>ecological metagenomes</taxon>
    </lineage>
</organism>
<dbReference type="SUPFAM" id="SSF52440">
    <property type="entry name" value="PreATP-grasp domain"/>
    <property type="match status" value="1"/>
</dbReference>
<dbReference type="InterPro" id="IPR016185">
    <property type="entry name" value="PreATP-grasp_dom_sf"/>
</dbReference>
<feature type="non-terminal residue" evidence="1">
    <location>
        <position position="74"/>
    </location>
</feature>
<gene>
    <name evidence="1" type="ORF">METZ01_LOCUS449560</name>
</gene>